<dbReference type="GO" id="GO:0005507">
    <property type="term" value="F:copper ion binding"/>
    <property type="evidence" value="ECO:0007669"/>
    <property type="project" value="InterPro"/>
</dbReference>
<reference evidence="4 5" key="1">
    <citation type="submission" date="2014-02" db="EMBL/GenBank/DDBJ databases">
        <title>The small core and large imbalanced accessory genome model reveals a collaborative survival strategy of Sorangium cellulosum strains in nature.</title>
        <authorList>
            <person name="Han K."/>
            <person name="Peng R."/>
            <person name="Blom J."/>
            <person name="Li Y.-Z."/>
        </authorList>
    </citation>
    <scope>NUCLEOTIDE SEQUENCE [LARGE SCALE GENOMIC DNA]</scope>
    <source>
        <strain evidence="4 5">So0011-07</strain>
    </source>
</reference>
<dbReference type="SUPFAM" id="SSF49742">
    <property type="entry name" value="PHM/PNGase F"/>
    <property type="match status" value="2"/>
</dbReference>
<dbReference type="EMBL" id="JEMB01001862">
    <property type="protein sequence ID" value="KYF84725.1"/>
    <property type="molecule type" value="Genomic_DNA"/>
</dbReference>
<dbReference type="PANTHER" id="PTHR10157">
    <property type="entry name" value="DOPAMINE BETA HYDROXYLASE RELATED"/>
    <property type="match status" value="1"/>
</dbReference>
<dbReference type="PANTHER" id="PTHR10157:SF23">
    <property type="entry name" value="MOXD1 HOMOLOG 1"/>
    <property type="match status" value="1"/>
</dbReference>
<sequence length="465" mass="49522">MRHSISGVLMLLALAPALFLGCSGEEEPGSTAASPTFHRDVEPLLQEHCTGCHSPGNIAPFSLTTYEAARTVASLLALTTRQGTMPPWGALETDACQPPHGWKDDLRLTEEEIATFEAWAAAGSPEGDPAQAPPPSVPGTGGLAGAELEVAPVEPFVASGEADQFRCFVMDPGLTEMRYMNGVHVIPGNRKVVHHALVFLDEGGESAALADEHGGYDCFGGPGFSGQLIAAWAPGGVPLELEPNIGAAVPAGSRLVMQVHYHPAGTTAEPDTTRVQLRFTQGVPEYLMGVALIGNFESPLAEGGGLLPGPDDAEGVEFLIPAGAKDHVETMQFRMPASVSSSEVRLYGAGTHMHYVGKDMKVALAREAPAAGEPAELCLVHTPRWDFSWQRGYYYDAPVEELPRLRGGDLLTMRCVYDNSTSNPFLAKALKERHLPAPVDVHLGEETLDEMCLAALTYVSKNKNP</sequence>
<dbReference type="GO" id="GO:0004500">
    <property type="term" value="F:dopamine beta-monooxygenase activity"/>
    <property type="evidence" value="ECO:0007669"/>
    <property type="project" value="InterPro"/>
</dbReference>
<organism evidence="4 5">
    <name type="scientific">Sorangium cellulosum</name>
    <name type="common">Polyangium cellulosum</name>
    <dbReference type="NCBI Taxonomy" id="56"/>
    <lineage>
        <taxon>Bacteria</taxon>
        <taxon>Pseudomonadati</taxon>
        <taxon>Myxococcota</taxon>
        <taxon>Polyangia</taxon>
        <taxon>Polyangiales</taxon>
        <taxon>Polyangiaceae</taxon>
        <taxon>Sorangium</taxon>
    </lineage>
</organism>
<evidence type="ECO:0000256" key="1">
    <source>
        <dbReference type="ARBA" id="ARBA00023157"/>
    </source>
</evidence>
<evidence type="ECO:0000313" key="5">
    <source>
        <dbReference type="Proteomes" id="UP000075635"/>
    </source>
</evidence>
<dbReference type="Proteomes" id="UP000075635">
    <property type="component" value="Unassembled WGS sequence"/>
</dbReference>
<keyword evidence="3" id="KW-0732">Signal</keyword>
<dbReference type="AlphaFoldDB" id="A0A150RWX4"/>
<keyword evidence="1" id="KW-1015">Disulfide bond</keyword>
<comment type="caution">
    <text evidence="4">The sequence shown here is derived from an EMBL/GenBank/DDBJ whole genome shotgun (WGS) entry which is preliminary data.</text>
</comment>
<dbReference type="InterPro" id="IPR036939">
    <property type="entry name" value="Cu2_ascorb_mOase_N_sf"/>
</dbReference>
<feature type="chain" id="PRO_5007568433" description="Cytochrome c domain-containing protein" evidence="3">
    <location>
        <begin position="21"/>
        <end position="465"/>
    </location>
</feature>
<feature type="region of interest" description="Disordered" evidence="2">
    <location>
        <begin position="123"/>
        <end position="143"/>
    </location>
</feature>
<evidence type="ECO:0000256" key="2">
    <source>
        <dbReference type="SAM" id="MobiDB-lite"/>
    </source>
</evidence>
<name>A0A150RWX4_SORCE</name>
<dbReference type="InterPro" id="IPR000945">
    <property type="entry name" value="DBH-like"/>
</dbReference>
<dbReference type="Gene3D" id="2.60.120.230">
    <property type="match status" value="1"/>
</dbReference>
<feature type="signal peptide" evidence="3">
    <location>
        <begin position="1"/>
        <end position="20"/>
    </location>
</feature>
<evidence type="ECO:0008006" key="6">
    <source>
        <dbReference type="Google" id="ProtNLM"/>
    </source>
</evidence>
<dbReference type="Gene3D" id="2.60.120.310">
    <property type="entry name" value="Copper type II, ascorbate-dependent monooxygenase, N-terminal domain"/>
    <property type="match status" value="1"/>
</dbReference>
<accession>A0A150RWX4</accession>
<dbReference type="InterPro" id="IPR014784">
    <property type="entry name" value="Cu2_ascorb_mOase-like_C"/>
</dbReference>
<dbReference type="InterPro" id="IPR008977">
    <property type="entry name" value="PHM/PNGase_F_dom_sf"/>
</dbReference>
<proteinExistence type="predicted"/>
<evidence type="ECO:0000256" key="3">
    <source>
        <dbReference type="SAM" id="SignalP"/>
    </source>
</evidence>
<gene>
    <name evidence="4" type="ORF">BE17_28815</name>
</gene>
<dbReference type="PROSITE" id="PS51257">
    <property type="entry name" value="PROKAR_LIPOPROTEIN"/>
    <property type="match status" value="1"/>
</dbReference>
<evidence type="ECO:0000313" key="4">
    <source>
        <dbReference type="EMBL" id="KYF84725.1"/>
    </source>
</evidence>
<protein>
    <recommendedName>
        <fullName evidence="6">Cytochrome c domain-containing protein</fullName>
    </recommendedName>
</protein>